<dbReference type="EMBL" id="FRAJ01000029">
    <property type="protein sequence ID" value="SHK57886.1"/>
    <property type="molecule type" value="Genomic_DNA"/>
</dbReference>
<dbReference type="Proteomes" id="UP000184082">
    <property type="component" value="Unassembled WGS sequence"/>
</dbReference>
<protein>
    <submittedName>
        <fullName evidence="3">Uncharacterized protein</fullName>
    </submittedName>
</protein>
<feature type="coiled-coil region" evidence="1">
    <location>
        <begin position="89"/>
        <end position="120"/>
    </location>
</feature>
<dbReference type="AlphaFoldDB" id="A0A1M6TLW0"/>
<keyword evidence="4" id="KW-1185">Reference proteome</keyword>
<keyword evidence="1" id="KW-0175">Coiled coil</keyword>
<evidence type="ECO:0000256" key="2">
    <source>
        <dbReference type="SAM" id="Phobius"/>
    </source>
</evidence>
<evidence type="ECO:0000256" key="1">
    <source>
        <dbReference type="SAM" id="Coils"/>
    </source>
</evidence>
<keyword evidence="2" id="KW-0472">Membrane</keyword>
<organism evidence="3 4">
    <name type="scientific">Caminicella sporogenes DSM 14501</name>
    <dbReference type="NCBI Taxonomy" id="1121266"/>
    <lineage>
        <taxon>Bacteria</taxon>
        <taxon>Bacillati</taxon>
        <taxon>Bacillota</taxon>
        <taxon>Clostridia</taxon>
        <taxon>Peptostreptococcales</taxon>
        <taxon>Caminicellaceae</taxon>
        <taxon>Caminicella</taxon>
    </lineage>
</organism>
<evidence type="ECO:0000313" key="3">
    <source>
        <dbReference type="EMBL" id="SHK57886.1"/>
    </source>
</evidence>
<feature type="transmembrane region" description="Helical" evidence="2">
    <location>
        <begin position="6"/>
        <end position="23"/>
    </location>
</feature>
<proteinExistence type="predicted"/>
<reference evidence="3 4" key="1">
    <citation type="submission" date="2016-11" db="EMBL/GenBank/DDBJ databases">
        <authorList>
            <person name="Jaros S."/>
            <person name="Januszkiewicz K."/>
            <person name="Wedrychowicz H."/>
        </authorList>
    </citation>
    <scope>NUCLEOTIDE SEQUENCE [LARGE SCALE GENOMIC DNA]</scope>
    <source>
        <strain evidence="3 4">DSM 14501</strain>
    </source>
</reference>
<name>A0A1M6TLW0_9FIRM</name>
<keyword evidence="2" id="KW-1133">Transmembrane helix</keyword>
<gene>
    <name evidence="3" type="ORF">SAMN02745883_02386</name>
</gene>
<evidence type="ECO:0000313" key="4">
    <source>
        <dbReference type="Proteomes" id="UP000184082"/>
    </source>
</evidence>
<sequence>MTNVKVVIIAVFIVLAMLAGFIYKSNKPKIPVKEYEALCLELAKIDDQIARNELEGNTINGKKVVFPPKDESIKYRYEVFLDMYKKYSREDLEKEKEHLLKRLETSKQYLNEESQDLELILQ</sequence>
<accession>A0A1M6TLW0</accession>
<dbReference type="RefSeq" id="WP_072968796.1">
    <property type="nucleotide sequence ID" value="NZ_FRAJ01000029.1"/>
</dbReference>
<keyword evidence="2" id="KW-0812">Transmembrane</keyword>